<feature type="domain" description="Gcp-like" evidence="1">
    <location>
        <begin position="37"/>
        <end position="132"/>
    </location>
</feature>
<protein>
    <submittedName>
        <fullName evidence="2">tRNA (Adenosine(37)-N6)-threonylcarbamoyltransferase complex dimerization subunit type 1 TsaB</fullName>
    </submittedName>
</protein>
<dbReference type="PANTHER" id="PTHR11735">
    <property type="entry name" value="TRNA N6-ADENOSINE THREONYLCARBAMOYLTRANSFERASE"/>
    <property type="match status" value="1"/>
</dbReference>
<dbReference type="PANTHER" id="PTHR11735:SF11">
    <property type="entry name" value="TRNA THREONYLCARBAMOYLADENOSINE BIOSYNTHESIS PROTEIN TSAB"/>
    <property type="match status" value="1"/>
</dbReference>
<dbReference type="InterPro" id="IPR022496">
    <property type="entry name" value="T6A_TsaB"/>
</dbReference>
<dbReference type="GO" id="GO:0016740">
    <property type="term" value="F:transferase activity"/>
    <property type="evidence" value="ECO:0007669"/>
    <property type="project" value="UniProtKB-KW"/>
</dbReference>
<sequence>MSKLLFIDTSASVATVALSIDAETAVIRTHENANEQAAVINFMIEEVLQKGSSTINDIDAICVCAGPGSYTGLRVGLSTAKGLAYASDKPLMLFNRLDILSWNINADTKFIVALKARTGEYFIALFDKDGNAVNEPQHAFEKDLAEYTIEGFQFFTDDEHLSIAAPTKVMSMDTAIDVRNWITKATVRFTLKQFDDLAYSEPFYLKAAYTTVSKK</sequence>
<dbReference type="SUPFAM" id="SSF53067">
    <property type="entry name" value="Actin-like ATPase domain"/>
    <property type="match status" value="1"/>
</dbReference>
<evidence type="ECO:0000313" key="2">
    <source>
        <dbReference type="EMBL" id="KAA5533197.1"/>
    </source>
</evidence>
<organism evidence="2 3">
    <name type="scientific">Taibaiella lutea</name>
    <dbReference type="NCBI Taxonomy" id="2608001"/>
    <lineage>
        <taxon>Bacteria</taxon>
        <taxon>Pseudomonadati</taxon>
        <taxon>Bacteroidota</taxon>
        <taxon>Chitinophagia</taxon>
        <taxon>Chitinophagales</taxon>
        <taxon>Chitinophagaceae</taxon>
        <taxon>Taibaiella</taxon>
    </lineage>
</organism>
<evidence type="ECO:0000259" key="1">
    <source>
        <dbReference type="Pfam" id="PF00814"/>
    </source>
</evidence>
<dbReference type="InterPro" id="IPR043129">
    <property type="entry name" value="ATPase_NBD"/>
</dbReference>
<dbReference type="RefSeq" id="WP_150032945.1">
    <property type="nucleotide sequence ID" value="NZ_VWSH01000003.1"/>
</dbReference>
<dbReference type="Pfam" id="PF00814">
    <property type="entry name" value="TsaD"/>
    <property type="match status" value="1"/>
</dbReference>
<dbReference type="EMBL" id="VWSH01000003">
    <property type="protein sequence ID" value="KAA5533197.1"/>
    <property type="molecule type" value="Genomic_DNA"/>
</dbReference>
<evidence type="ECO:0000313" key="3">
    <source>
        <dbReference type="Proteomes" id="UP000323632"/>
    </source>
</evidence>
<proteinExistence type="predicted"/>
<keyword evidence="2" id="KW-0808">Transferase</keyword>
<dbReference type="NCBIfam" id="TIGR03725">
    <property type="entry name" value="T6A_YeaZ"/>
    <property type="match status" value="1"/>
</dbReference>
<dbReference type="GO" id="GO:0005829">
    <property type="term" value="C:cytosol"/>
    <property type="evidence" value="ECO:0007669"/>
    <property type="project" value="TreeGrafter"/>
</dbReference>
<dbReference type="Gene3D" id="3.30.420.40">
    <property type="match status" value="1"/>
</dbReference>
<gene>
    <name evidence="2" type="primary">tsaB</name>
    <name evidence="2" type="ORF">F0919_11660</name>
</gene>
<dbReference type="InterPro" id="IPR000905">
    <property type="entry name" value="Gcp-like_dom"/>
</dbReference>
<dbReference type="GO" id="GO:0002949">
    <property type="term" value="P:tRNA threonylcarbamoyladenosine modification"/>
    <property type="evidence" value="ECO:0007669"/>
    <property type="project" value="InterPro"/>
</dbReference>
<name>A0A5M6CDR6_9BACT</name>
<comment type="caution">
    <text evidence="2">The sequence shown here is derived from an EMBL/GenBank/DDBJ whole genome shotgun (WGS) entry which is preliminary data.</text>
</comment>
<dbReference type="AlphaFoldDB" id="A0A5M6CDR6"/>
<accession>A0A5M6CDR6</accession>
<dbReference type="Proteomes" id="UP000323632">
    <property type="component" value="Unassembled WGS sequence"/>
</dbReference>
<reference evidence="2 3" key="1">
    <citation type="submission" date="2019-09" db="EMBL/GenBank/DDBJ databases">
        <title>Genome sequence and assembly of Taibaiella sp.</title>
        <authorList>
            <person name="Chhetri G."/>
        </authorList>
    </citation>
    <scope>NUCLEOTIDE SEQUENCE [LARGE SCALE GENOMIC DNA]</scope>
    <source>
        <strain evidence="2 3">KVB11</strain>
    </source>
</reference>
<keyword evidence="3" id="KW-1185">Reference proteome</keyword>